<dbReference type="Proteomes" id="UP000516260">
    <property type="component" value="Chromosome 11"/>
</dbReference>
<organism evidence="2 3">
    <name type="scientific">Takifugu bimaculatus</name>
    <dbReference type="NCBI Taxonomy" id="433685"/>
    <lineage>
        <taxon>Eukaryota</taxon>
        <taxon>Metazoa</taxon>
        <taxon>Chordata</taxon>
        <taxon>Craniata</taxon>
        <taxon>Vertebrata</taxon>
        <taxon>Euteleostomi</taxon>
        <taxon>Actinopterygii</taxon>
        <taxon>Neopterygii</taxon>
        <taxon>Teleostei</taxon>
        <taxon>Neoteleostei</taxon>
        <taxon>Acanthomorphata</taxon>
        <taxon>Eupercaria</taxon>
        <taxon>Tetraodontiformes</taxon>
        <taxon>Tetradontoidea</taxon>
        <taxon>Tetraodontidae</taxon>
        <taxon>Takifugu</taxon>
    </lineage>
</organism>
<accession>A0A4Z2CAW7</accession>
<keyword evidence="3" id="KW-1185">Reference proteome</keyword>
<feature type="compositionally biased region" description="Low complexity" evidence="1">
    <location>
        <begin position="34"/>
        <end position="47"/>
    </location>
</feature>
<gene>
    <name evidence="2" type="ORF">fugu_010692</name>
</gene>
<dbReference type="EMBL" id="SWLE01000003">
    <property type="protein sequence ID" value="TNN01310.1"/>
    <property type="molecule type" value="Genomic_DNA"/>
</dbReference>
<feature type="region of interest" description="Disordered" evidence="1">
    <location>
        <begin position="1"/>
        <end position="52"/>
    </location>
</feature>
<comment type="caution">
    <text evidence="2">The sequence shown here is derived from an EMBL/GenBank/DDBJ whole genome shotgun (WGS) entry which is preliminary data.</text>
</comment>
<evidence type="ECO:0000313" key="3">
    <source>
        <dbReference type="Proteomes" id="UP000516260"/>
    </source>
</evidence>
<dbReference type="AlphaFoldDB" id="A0A4Z2CAW7"/>
<name>A0A4Z2CAW7_9TELE</name>
<protein>
    <submittedName>
        <fullName evidence="2">Uncharacterized protein</fullName>
    </submittedName>
</protein>
<sequence length="147" mass="15343">MDGLRNQREQGAGDEPAAPEHPDTSRPEREAHQAGRAAAGSRCCRSGLPDTARAGLDTECIYVSERRKGAKLAGLAEQCIVVSGVGLAVGAHGEKGTSALFSLLIAWVLMVGRDRGSDTGNVSPLGNALRCFNSRTNTRPAGNGLMD</sequence>
<reference evidence="2 3" key="1">
    <citation type="submission" date="2019-04" db="EMBL/GenBank/DDBJ databases">
        <title>The sequence and de novo assembly of Takifugu bimaculatus genome using PacBio and Hi-C technologies.</title>
        <authorList>
            <person name="Xu P."/>
            <person name="Liu B."/>
            <person name="Zhou Z."/>
        </authorList>
    </citation>
    <scope>NUCLEOTIDE SEQUENCE [LARGE SCALE GENOMIC DNA]</scope>
    <source>
        <strain evidence="2">TB-2018</strain>
        <tissue evidence="2">Muscle</tissue>
    </source>
</reference>
<evidence type="ECO:0000313" key="2">
    <source>
        <dbReference type="EMBL" id="TNN01310.1"/>
    </source>
</evidence>
<evidence type="ECO:0000256" key="1">
    <source>
        <dbReference type="SAM" id="MobiDB-lite"/>
    </source>
</evidence>
<proteinExistence type="predicted"/>
<feature type="compositionally biased region" description="Basic and acidic residues" evidence="1">
    <location>
        <begin position="18"/>
        <end position="33"/>
    </location>
</feature>